<dbReference type="AlphaFoldDB" id="A0AAV6UKA1"/>
<protein>
    <submittedName>
        <fullName evidence="2">Uncharacterized protein</fullName>
    </submittedName>
</protein>
<dbReference type="EMBL" id="JAFNEN010000385">
    <property type="protein sequence ID" value="KAG8184179.1"/>
    <property type="molecule type" value="Genomic_DNA"/>
</dbReference>
<evidence type="ECO:0000313" key="2">
    <source>
        <dbReference type="EMBL" id="KAG8184179.1"/>
    </source>
</evidence>
<evidence type="ECO:0000256" key="1">
    <source>
        <dbReference type="SAM" id="MobiDB-lite"/>
    </source>
</evidence>
<proteinExistence type="predicted"/>
<dbReference type="Proteomes" id="UP000827092">
    <property type="component" value="Unassembled WGS sequence"/>
</dbReference>
<reference evidence="2 3" key="1">
    <citation type="journal article" date="2022" name="Nat. Ecol. Evol.">
        <title>A masculinizing supergene underlies an exaggerated male reproductive morph in a spider.</title>
        <authorList>
            <person name="Hendrickx F."/>
            <person name="De Corte Z."/>
            <person name="Sonet G."/>
            <person name="Van Belleghem S.M."/>
            <person name="Kostlbacher S."/>
            <person name="Vangestel C."/>
        </authorList>
    </citation>
    <scope>NUCLEOTIDE SEQUENCE [LARGE SCALE GENOMIC DNA]</scope>
    <source>
        <strain evidence="2">W744_W776</strain>
    </source>
</reference>
<comment type="caution">
    <text evidence="2">The sequence shown here is derived from an EMBL/GenBank/DDBJ whole genome shotgun (WGS) entry which is preliminary data.</text>
</comment>
<name>A0AAV6UKA1_9ARAC</name>
<feature type="compositionally biased region" description="Basic residues" evidence="1">
    <location>
        <begin position="58"/>
        <end position="72"/>
    </location>
</feature>
<organism evidence="2 3">
    <name type="scientific">Oedothorax gibbosus</name>
    <dbReference type="NCBI Taxonomy" id="931172"/>
    <lineage>
        <taxon>Eukaryota</taxon>
        <taxon>Metazoa</taxon>
        <taxon>Ecdysozoa</taxon>
        <taxon>Arthropoda</taxon>
        <taxon>Chelicerata</taxon>
        <taxon>Arachnida</taxon>
        <taxon>Araneae</taxon>
        <taxon>Araneomorphae</taxon>
        <taxon>Entelegynae</taxon>
        <taxon>Araneoidea</taxon>
        <taxon>Linyphiidae</taxon>
        <taxon>Erigoninae</taxon>
        <taxon>Oedothorax</taxon>
    </lineage>
</organism>
<accession>A0AAV6UKA1</accession>
<gene>
    <name evidence="2" type="ORF">JTE90_010217</name>
</gene>
<feature type="region of interest" description="Disordered" evidence="1">
    <location>
        <begin position="58"/>
        <end position="80"/>
    </location>
</feature>
<evidence type="ECO:0000313" key="3">
    <source>
        <dbReference type="Proteomes" id="UP000827092"/>
    </source>
</evidence>
<keyword evidence="3" id="KW-1185">Reference proteome</keyword>
<sequence>MNSSLKLSREANKRPERVEVFRVHFLNFVVSSQIQVSEDNERRGSLFVDRSAASIGRGRRLKRQFRPSRRRGLSAGIKIP</sequence>